<comment type="caution">
    <text evidence="2">The sequence shown here is derived from an EMBL/GenBank/DDBJ whole genome shotgun (WGS) entry which is preliminary data.</text>
</comment>
<evidence type="ECO:0008006" key="4">
    <source>
        <dbReference type="Google" id="ProtNLM"/>
    </source>
</evidence>
<reference evidence="2 3" key="1">
    <citation type="submission" date="2021-02" db="EMBL/GenBank/DDBJ databases">
        <title>Actinophytocola xerophila sp. nov., isolated from soil of cotton cropping field.</title>
        <authorList>
            <person name="Huang R."/>
            <person name="Chen X."/>
            <person name="Ge X."/>
            <person name="Liu W."/>
        </authorList>
    </citation>
    <scope>NUCLEOTIDE SEQUENCE [LARGE SCALE GENOMIC DNA]</scope>
    <source>
        <strain evidence="2 3">S1-96</strain>
    </source>
</reference>
<feature type="signal peptide" evidence="1">
    <location>
        <begin position="1"/>
        <end position="17"/>
    </location>
</feature>
<proteinExistence type="predicted"/>
<accession>A0ABT2J9M5</accession>
<dbReference type="Proteomes" id="UP001156441">
    <property type="component" value="Unassembled WGS sequence"/>
</dbReference>
<evidence type="ECO:0000313" key="3">
    <source>
        <dbReference type="Proteomes" id="UP001156441"/>
    </source>
</evidence>
<keyword evidence="1" id="KW-0732">Signal</keyword>
<dbReference type="RefSeq" id="WP_260191961.1">
    <property type="nucleotide sequence ID" value="NZ_JAFFZE010000012.1"/>
</dbReference>
<keyword evidence="3" id="KW-1185">Reference proteome</keyword>
<dbReference type="EMBL" id="JAFFZE010000012">
    <property type="protein sequence ID" value="MCT2584567.1"/>
    <property type="molecule type" value="Genomic_DNA"/>
</dbReference>
<sequence>MRLRNVAALAVTTVATAALLTATPGATDAATTAACGTWQYRITKDDNVYEYPGGPFKAVVYKGEWLNADITGDSWYRGRFYSVDKSELVTRGWIAHHNLDYITCW</sequence>
<evidence type="ECO:0000313" key="2">
    <source>
        <dbReference type="EMBL" id="MCT2584567.1"/>
    </source>
</evidence>
<protein>
    <recommendedName>
        <fullName evidence="4">SH3 domain-containing protein</fullName>
    </recommendedName>
</protein>
<evidence type="ECO:0000256" key="1">
    <source>
        <dbReference type="SAM" id="SignalP"/>
    </source>
</evidence>
<organism evidence="2 3">
    <name type="scientific">Actinophytocola gossypii</name>
    <dbReference type="NCBI Taxonomy" id="2812003"/>
    <lineage>
        <taxon>Bacteria</taxon>
        <taxon>Bacillati</taxon>
        <taxon>Actinomycetota</taxon>
        <taxon>Actinomycetes</taxon>
        <taxon>Pseudonocardiales</taxon>
        <taxon>Pseudonocardiaceae</taxon>
    </lineage>
</organism>
<gene>
    <name evidence="2" type="ORF">JT362_15695</name>
</gene>
<name>A0ABT2J9M5_9PSEU</name>
<feature type="chain" id="PRO_5046821145" description="SH3 domain-containing protein" evidence="1">
    <location>
        <begin position="18"/>
        <end position="105"/>
    </location>
</feature>